<proteinExistence type="predicted"/>
<organism evidence="1 2">
    <name type="scientific">Chrysophaeum taylorii</name>
    <dbReference type="NCBI Taxonomy" id="2483200"/>
    <lineage>
        <taxon>Eukaryota</taxon>
        <taxon>Sar</taxon>
        <taxon>Stramenopiles</taxon>
        <taxon>Ochrophyta</taxon>
        <taxon>Pelagophyceae</taxon>
        <taxon>Pelagomonadales</taxon>
        <taxon>Pelagomonadaceae</taxon>
        <taxon>Chrysophaeum</taxon>
    </lineage>
</organism>
<reference evidence="1" key="1">
    <citation type="submission" date="2023-01" db="EMBL/GenBank/DDBJ databases">
        <title>Metagenome sequencing of chrysophaentin producing Chrysophaeum taylorii.</title>
        <authorList>
            <person name="Davison J."/>
            <person name="Bewley C."/>
        </authorList>
    </citation>
    <scope>NUCLEOTIDE SEQUENCE</scope>
    <source>
        <strain evidence="1">NIES-1699</strain>
    </source>
</reference>
<accession>A0AAD7UCZ5</accession>
<protein>
    <submittedName>
        <fullName evidence="1">Uncharacterized protein</fullName>
    </submittedName>
</protein>
<dbReference type="Pfam" id="PF03747">
    <property type="entry name" value="ADP_ribosyl_GH"/>
    <property type="match status" value="1"/>
</dbReference>
<dbReference type="EMBL" id="JAQMWT010000439">
    <property type="protein sequence ID" value="KAJ8601324.1"/>
    <property type="molecule type" value="Genomic_DNA"/>
</dbReference>
<evidence type="ECO:0000313" key="1">
    <source>
        <dbReference type="EMBL" id="KAJ8601324.1"/>
    </source>
</evidence>
<dbReference type="InterPro" id="IPR005502">
    <property type="entry name" value="Ribosyl_crysJ1"/>
</dbReference>
<name>A0AAD7UCZ5_9STRA</name>
<dbReference type="PANTHER" id="PTHR16222:SF17">
    <property type="entry name" value="SELENOPROTEIN J"/>
    <property type="match status" value="1"/>
</dbReference>
<dbReference type="SUPFAM" id="SSF101478">
    <property type="entry name" value="ADP-ribosylglycohydrolase"/>
    <property type="match status" value="1"/>
</dbReference>
<comment type="caution">
    <text evidence="1">The sequence shown here is derived from an EMBL/GenBank/DDBJ whole genome shotgun (WGS) entry which is preliminary data.</text>
</comment>
<dbReference type="Gene3D" id="1.10.4080.10">
    <property type="entry name" value="ADP-ribosylation/Crystallin J1"/>
    <property type="match status" value="1"/>
</dbReference>
<sequence length="344" mass="37209">MGSLGRIRNAIFGAFAGDAACMTTHWIYDPKEMASVAGGEEPEFKTPASPRFYSASEFPGHYETGSFSPYGEQLLFVAQYVAKAGEVEGEAMTEAMRDWATAYTGRKDHATQAFLANVANGLKFPESGADDNQAHCFLKAVPVTCLYAGTPERRDKVEEAIRVHQNNDEAVRFGLLASDLLERVILGDSLEEAVGYVEARAPPEAAKAFDDARSKLPLSDLLTKLSNEIMKDKPDSPFYNLAARSCALPSAFVAPVHELLNQDSYVSAMRENILAAGDTCSRAIFLGAVVAAARGPPPQAWVDKLTTAKDSFTHKPAPIADLVADIADKIVAHNEKKNMKTTCD</sequence>
<evidence type="ECO:0000313" key="2">
    <source>
        <dbReference type="Proteomes" id="UP001230188"/>
    </source>
</evidence>
<dbReference type="Proteomes" id="UP001230188">
    <property type="component" value="Unassembled WGS sequence"/>
</dbReference>
<dbReference type="PANTHER" id="PTHR16222">
    <property type="entry name" value="ADP-RIBOSYLGLYCOHYDROLASE"/>
    <property type="match status" value="1"/>
</dbReference>
<gene>
    <name evidence="1" type="ORF">CTAYLR_007229</name>
</gene>
<dbReference type="AlphaFoldDB" id="A0AAD7UCZ5"/>
<dbReference type="InterPro" id="IPR036705">
    <property type="entry name" value="Ribosyl_crysJ1_sf"/>
</dbReference>
<keyword evidence="2" id="KW-1185">Reference proteome</keyword>
<dbReference type="InterPro" id="IPR050792">
    <property type="entry name" value="ADP-ribosylglycohydrolase"/>
</dbReference>